<dbReference type="AlphaFoldDB" id="X0SYU4"/>
<sequence length="80" mass="7897">MPGLGLRGSGASSSLAAGRAGRRLMSSGMQNIRGAGRGFAEWGAGGGTTMGQRAARLGGGYAAVRGGADFINPWGLGWGD</sequence>
<dbReference type="EMBL" id="BARS01017617">
    <property type="protein sequence ID" value="GAF86383.1"/>
    <property type="molecule type" value="Genomic_DNA"/>
</dbReference>
<proteinExistence type="predicted"/>
<evidence type="ECO:0000313" key="1">
    <source>
        <dbReference type="EMBL" id="GAF86383.1"/>
    </source>
</evidence>
<comment type="caution">
    <text evidence="1">The sequence shown here is derived from an EMBL/GenBank/DDBJ whole genome shotgun (WGS) entry which is preliminary data.</text>
</comment>
<name>X0SYU4_9ZZZZ</name>
<reference evidence="1" key="1">
    <citation type="journal article" date="2014" name="Front. Microbiol.">
        <title>High frequency of phylogenetically diverse reductive dehalogenase-homologous genes in deep subseafloor sedimentary metagenomes.</title>
        <authorList>
            <person name="Kawai M."/>
            <person name="Futagami T."/>
            <person name="Toyoda A."/>
            <person name="Takaki Y."/>
            <person name="Nishi S."/>
            <person name="Hori S."/>
            <person name="Arai W."/>
            <person name="Tsubouchi T."/>
            <person name="Morono Y."/>
            <person name="Uchiyama I."/>
            <person name="Ito T."/>
            <person name="Fujiyama A."/>
            <person name="Inagaki F."/>
            <person name="Takami H."/>
        </authorList>
    </citation>
    <scope>NUCLEOTIDE SEQUENCE</scope>
    <source>
        <strain evidence="1">Expedition CK06-06</strain>
    </source>
</reference>
<organism evidence="1">
    <name type="scientific">marine sediment metagenome</name>
    <dbReference type="NCBI Taxonomy" id="412755"/>
    <lineage>
        <taxon>unclassified sequences</taxon>
        <taxon>metagenomes</taxon>
        <taxon>ecological metagenomes</taxon>
    </lineage>
</organism>
<gene>
    <name evidence="1" type="ORF">S01H1_28792</name>
</gene>
<accession>X0SYU4</accession>
<protein>
    <submittedName>
        <fullName evidence="1">Uncharacterized protein</fullName>
    </submittedName>
</protein>